<feature type="domain" description="Histidine kinase/HSP90-like ATPase" evidence="5">
    <location>
        <begin position="289"/>
        <end position="365"/>
    </location>
</feature>
<sequence>MSGFFRYPTSWLVTTIVTWLAVAIPSLVYAKQQLQWLPWFQHIGVLILVLLCINESEKHYGYKVRYAMLLVLALLIQSINLTSPAAIHLIYNVKFVGILAFYVPLSFALGYIGMTACAYIAAQYFFWENGFEYLNAILFACFQLFAFVVCKRMQKEQEAKEALQLAHSQLSATQSLLSQSIAKQERLQLARELHDDVGHQITSLIVNLDVARRTAAAPLTELLDSCYLQAKDTLKCIRDLVSDKRSNEHIDLYDALLKLTESIPRLNIELDYEHHPLLEKLSYANCILKCCQEAITNTLKHAKADKMHVRVSSQNGLKIQISDNGITLNSIRFGNGLAGMLERIQELGGSLDVATQQGVTLTIQFGAHND</sequence>
<keyword evidence="4" id="KW-0472">Membrane</keyword>
<dbReference type="GO" id="GO:0016020">
    <property type="term" value="C:membrane"/>
    <property type="evidence" value="ECO:0007669"/>
    <property type="project" value="InterPro"/>
</dbReference>
<dbReference type="Gene3D" id="1.20.5.1930">
    <property type="match status" value="1"/>
</dbReference>
<dbReference type="InterPro" id="IPR050482">
    <property type="entry name" value="Sensor_HK_TwoCompSys"/>
</dbReference>
<dbReference type="Proteomes" id="UP000228621">
    <property type="component" value="Unassembled WGS sequence"/>
</dbReference>
<evidence type="ECO:0000313" key="8">
    <source>
        <dbReference type="Proteomes" id="UP000228621"/>
    </source>
</evidence>
<name>A0A2A5JU62_PSEO7</name>
<reference evidence="8" key="1">
    <citation type="journal article" date="2019" name="Genome Announc.">
        <title>Draft Genome Sequence of Pseudoalteromonas piscicida Strain 36Y ROTHPW, an Hypersaline Seawater Isolate from the South Coast of Sonora, Mexico.</title>
        <authorList>
            <person name="Sanchez-Diaz R."/>
            <person name="Molina-Garza Z.J."/>
            <person name="Cruz-Suarez L.E."/>
            <person name="Selvin J."/>
            <person name="Kiran G.S."/>
            <person name="Ibarra-Gamez J.C."/>
            <person name="Gomez-Gil B."/>
            <person name="Galaviz-Silva L."/>
        </authorList>
    </citation>
    <scope>NUCLEOTIDE SEQUENCE [LARGE SCALE GENOMIC DNA]</scope>
    <source>
        <strain evidence="8">36Y_RITHPW</strain>
    </source>
</reference>
<dbReference type="GO" id="GO:0000155">
    <property type="term" value="F:phosphorelay sensor kinase activity"/>
    <property type="evidence" value="ECO:0007669"/>
    <property type="project" value="InterPro"/>
</dbReference>
<dbReference type="PANTHER" id="PTHR24421:SF59">
    <property type="entry name" value="OXYGEN SENSOR HISTIDINE KINASE NREB"/>
    <property type="match status" value="1"/>
</dbReference>
<organism evidence="7 8">
    <name type="scientific">Pseudoalteromonas piscicida</name>
    <dbReference type="NCBI Taxonomy" id="43662"/>
    <lineage>
        <taxon>Bacteria</taxon>
        <taxon>Pseudomonadati</taxon>
        <taxon>Pseudomonadota</taxon>
        <taxon>Gammaproteobacteria</taxon>
        <taxon>Alteromonadales</taxon>
        <taxon>Pseudoalteromonadaceae</taxon>
        <taxon>Pseudoalteromonas</taxon>
    </lineage>
</organism>
<comment type="caution">
    <text evidence="7">The sequence shown here is derived from an EMBL/GenBank/DDBJ whole genome shotgun (WGS) entry which is preliminary data.</text>
</comment>
<keyword evidence="2 7" id="KW-0418">Kinase</keyword>
<evidence type="ECO:0000256" key="2">
    <source>
        <dbReference type="ARBA" id="ARBA00022777"/>
    </source>
</evidence>
<keyword evidence="8" id="KW-1185">Reference proteome</keyword>
<evidence type="ECO:0000259" key="5">
    <source>
        <dbReference type="Pfam" id="PF02518"/>
    </source>
</evidence>
<keyword evidence="4" id="KW-0812">Transmembrane</keyword>
<feature type="transmembrane region" description="Helical" evidence="4">
    <location>
        <begin position="108"/>
        <end position="127"/>
    </location>
</feature>
<evidence type="ECO:0000256" key="3">
    <source>
        <dbReference type="ARBA" id="ARBA00023012"/>
    </source>
</evidence>
<feature type="transmembrane region" description="Helical" evidence="4">
    <location>
        <begin position="12"/>
        <end position="30"/>
    </location>
</feature>
<feature type="domain" description="Signal transduction histidine kinase subgroup 3 dimerisation and phosphoacceptor" evidence="6">
    <location>
        <begin position="185"/>
        <end position="246"/>
    </location>
</feature>
<feature type="transmembrane region" description="Helical" evidence="4">
    <location>
        <begin position="133"/>
        <end position="150"/>
    </location>
</feature>
<gene>
    <name evidence="7" type="ORF">CEX98_04130</name>
</gene>
<evidence type="ECO:0000256" key="1">
    <source>
        <dbReference type="ARBA" id="ARBA00022679"/>
    </source>
</evidence>
<evidence type="ECO:0000259" key="6">
    <source>
        <dbReference type="Pfam" id="PF07730"/>
    </source>
</evidence>
<dbReference type="InterPro" id="IPR036890">
    <property type="entry name" value="HATPase_C_sf"/>
</dbReference>
<keyword evidence="1" id="KW-0808">Transferase</keyword>
<dbReference type="CDD" id="cd16917">
    <property type="entry name" value="HATPase_UhpB-NarQ-NarX-like"/>
    <property type="match status" value="1"/>
</dbReference>
<keyword evidence="4" id="KW-1133">Transmembrane helix</keyword>
<dbReference type="Pfam" id="PF07730">
    <property type="entry name" value="HisKA_3"/>
    <property type="match status" value="1"/>
</dbReference>
<dbReference type="AlphaFoldDB" id="A0A2A5JU62"/>
<dbReference type="InterPro" id="IPR003594">
    <property type="entry name" value="HATPase_dom"/>
</dbReference>
<dbReference type="Pfam" id="PF02518">
    <property type="entry name" value="HATPase_c"/>
    <property type="match status" value="1"/>
</dbReference>
<keyword evidence="3" id="KW-0902">Two-component regulatory system</keyword>
<dbReference type="InterPro" id="IPR011712">
    <property type="entry name" value="Sig_transdc_His_kin_sub3_dim/P"/>
</dbReference>
<feature type="transmembrane region" description="Helical" evidence="4">
    <location>
        <begin position="60"/>
        <end position="79"/>
    </location>
</feature>
<dbReference type="PANTHER" id="PTHR24421">
    <property type="entry name" value="NITRATE/NITRITE SENSOR PROTEIN NARX-RELATED"/>
    <property type="match status" value="1"/>
</dbReference>
<evidence type="ECO:0000256" key="4">
    <source>
        <dbReference type="SAM" id="Phobius"/>
    </source>
</evidence>
<dbReference type="Gene3D" id="3.30.565.10">
    <property type="entry name" value="Histidine kinase-like ATPase, C-terminal domain"/>
    <property type="match status" value="1"/>
</dbReference>
<dbReference type="OrthoDB" id="9797605at2"/>
<dbReference type="GO" id="GO:0046983">
    <property type="term" value="F:protein dimerization activity"/>
    <property type="evidence" value="ECO:0007669"/>
    <property type="project" value="InterPro"/>
</dbReference>
<accession>A0A2A5JU62</accession>
<dbReference type="SUPFAM" id="SSF55874">
    <property type="entry name" value="ATPase domain of HSP90 chaperone/DNA topoisomerase II/histidine kinase"/>
    <property type="match status" value="1"/>
</dbReference>
<dbReference type="EMBL" id="NKHF01000022">
    <property type="protein sequence ID" value="PCK32958.1"/>
    <property type="molecule type" value="Genomic_DNA"/>
</dbReference>
<evidence type="ECO:0000313" key="7">
    <source>
        <dbReference type="EMBL" id="PCK32958.1"/>
    </source>
</evidence>
<dbReference type="RefSeq" id="WP_099640857.1">
    <property type="nucleotide sequence ID" value="NZ_NKHF01000022.1"/>
</dbReference>
<protein>
    <submittedName>
        <fullName evidence="7">Two-component sensor histidine kinase</fullName>
    </submittedName>
</protein>
<feature type="transmembrane region" description="Helical" evidence="4">
    <location>
        <begin position="36"/>
        <end position="53"/>
    </location>
</feature>
<proteinExistence type="predicted"/>